<dbReference type="GO" id="GO:0005874">
    <property type="term" value="C:microtubule"/>
    <property type="evidence" value="ECO:0007669"/>
    <property type="project" value="UniProtKB-KW"/>
</dbReference>
<keyword evidence="13" id="KW-0539">Nucleus</keyword>
<dbReference type="EMBL" id="ML220133">
    <property type="protein sequence ID" value="TGZ79213.1"/>
    <property type="molecule type" value="Genomic_DNA"/>
</dbReference>
<dbReference type="GO" id="GO:0051301">
    <property type="term" value="P:cell division"/>
    <property type="evidence" value="ECO:0007669"/>
    <property type="project" value="UniProtKB-KW"/>
</dbReference>
<evidence type="ECO:0000256" key="11">
    <source>
        <dbReference type="ARBA" id="ARBA00022838"/>
    </source>
</evidence>
<keyword evidence="11" id="KW-0995">Kinetochore</keyword>
<keyword evidence="14" id="KW-0131">Cell cycle</keyword>
<name>A0A4S2MPY4_9PEZI</name>
<evidence type="ECO:0000256" key="12">
    <source>
        <dbReference type="ARBA" id="ARBA00023212"/>
    </source>
</evidence>
<reference evidence="18 19" key="1">
    <citation type="submission" date="2019-04" db="EMBL/GenBank/DDBJ databases">
        <title>Comparative genomics and transcriptomics to analyze fruiting body development in filamentous ascomycetes.</title>
        <authorList>
            <consortium name="DOE Joint Genome Institute"/>
            <person name="Lutkenhaus R."/>
            <person name="Traeger S."/>
            <person name="Breuer J."/>
            <person name="Kuo A."/>
            <person name="Lipzen A."/>
            <person name="Pangilinan J."/>
            <person name="Dilworth D."/>
            <person name="Sandor L."/>
            <person name="Poggeler S."/>
            <person name="Barry K."/>
            <person name="Grigoriev I.V."/>
            <person name="Nowrousian M."/>
        </authorList>
    </citation>
    <scope>NUCLEOTIDE SEQUENCE [LARGE SCALE GENOMIC DNA]</scope>
    <source>
        <strain evidence="18 19">CBS 389.68</strain>
    </source>
</reference>
<evidence type="ECO:0000313" key="18">
    <source>
        <dbReference type="EMBL" id="TGZ79213.1"/>
    </source>
</evidence>
<evidence type="ECO:0000256" key="5">
    <source>
        <dbReference type="ARBA" id="ARBA00022454"/>
    </source>
</evidence>
<evidence type="ECO:0000256" key="17">
    <source>
        <dbReference type="ARBA" id="ARBA00044305"/>
    </source>
</evidence>
<comment type="similarity">
    <text evidence="4">Belongs to the DASH complex DAD3 family.</text>
</comment>
<evidence type="ECO:0000256" key="4">
    <source>
        <dbReference type="ARBA" id="ARBA00006277"/>
    </source>
</evidence>
<dbReference type="InterPro" id="IPR013965">
    <property type="entry name" value="DASH_Dad3"/>
</dbReference>
<sequence length="93" mass="10329">MSTSPPDYHHHPELLTPLEQGILDEYHKLLLNLQSISSGIAKLADAPVADIMESLRALERKSGLVFTLLKASVYKMVLMHQLNEEGAEGETMD</sequence>
<evidence type="ECO:0000256" key="6">
    <source>
        <dbReference type="ARBA" id="ARBA00022490"/>
    </source>
</evidence>
<keyword evidence="6" id="KW-0963">Cytoplasm</keyword>
<dbReference type="GO" id="GO:0072686">
    <property type="term" value="C:mitotic spindle"/>
    <property type="evidence" value="ECO:0007669"/>
    <property type="project" value="InterPro"/>
</dbReference>
<evidence type="ECO:0000256" key="10">
    <source>
        <dbReference type="ARBA" id="ARBA00022829"/>
    </source>
</evidence>
<keyword evidence="7" id="KW-0132">Cell division</keyword>
<dbReference type="GO" id="GO:0051010">
    <property type="term" value="F:microtubule plus-end binding"/>
    <property type="evidence" value="ECO:0007669"/>
    <property type="project" value="TreeGrafter"/>
</dbReference>
<evidence type="ECO:0000256" key="9">
    <source>
        <dbReference type="ARBA" id="ARBA00022776"/>
    </source>
</evidence>
<comment type="subcellular location">
    <subcellularLocation>
        <location evidence="3">Chromosome</location>
        <location evidence="3">Centromere</location>
        <location evidence="3">Kinetochore</location>
    </subcellularLocation>
    <subcellularLocation>
        <location evidence="2">Cytoplasm</location>
        <location evidence="2">Cytoskeleton</location>
        <location evidence="2">Spindle</location>
    </subcellularLocation>
    <subcellularLocation>
        <location evidence="1">Nucleus</location>
    </subcellularLocation>
</comment>
<evidence type="ECO:0000313" key="19">
    <source>
        <dbReference type="Proteomes" id="UP000298138"/>
    </source>
</evidence>
<dbReference type="OrthoDB" id="2443965at2759"/>
<organism evidence="18 19">
    <name type="scientific">Ascodesmis nigricans</name>
    <dbReference type="NCBI Taxonomy" id="341454"/>
    <lineage>
        <taxon>Eukaryota</taxon>
        <taxon>Fungi</taxon>
        <taxon>Dikarya</taxon>
        <taxon>Ascomycota</taxon>
        <taxon>Pezizomycotina</taxon>
        <taxon>Pezizomycetes</taxon>
        <taxon>Pezizales</taxon>
        <taxon>Ascodesmidaceae</taxon>
        <taxon>Ascodesmis</taxon>
    </lineage>
</organism>
<keyword evidence="15" id="KW-0137">Centromere</keyword>
<keyword evidence="10" id="KW-0159">Chromosome partition</keyword>
<dbReference type="InParanoid" id="A0A4S2MPY4"/>
<evidence type="ECO:0000256" key="15">
    <source>
        <dbReference type="ARBA" id="ARBA00023328"/>
    </source>
</evidence>
<dbReference type="FunCoup" id="A0A4S2MPY4">
    <property type="interactions" value="5"/>
</dbReference>
<keyword evidence="12" id="KW-0206">Cytoskeleton</keyword>
<dbReference type="GO" id="GO:0008608">
    <property type="term" value="P:attachment of spindle microtubules to kinetochore"/>
    <property type="evidence" value="ECO:0007669"/>
    <property type="project" value="InterPro"/>
</dbReference>
<keyword evidence="5" id="KW-0158">Chromosome</keyword>
<keyword evidence="9" id="KW-0498">Mitosis</keyword>
<protein>
    <recommendedName>
        <fullName evidence="16">DASH complex subunit DAD3</fullName>
    </recommendedName>
    <alternativeName>
        <fullName evidence="17">Outer kinetochore protein DAD3</fullName>
    </alternativeName>
</protein>
<evidence type="ECO:0000256" key="1">
    <source>
        <dbReference type="ARBA" id="ARBA00004123"/>
    </source>
</evidence>
<dbReference type="STRING" id="341454.A0A4S2MPY4"/>
<dbReference type="Pfam" id="PF08656">
    <property type="entry name" value="DASH_Dad3"/>
    <property type="match status" value="1"/>
</dbReference>
<dbReference type="PANTHER" id="PTHR28017">
    <property type="entry name" value="DASH COMPLEX SUBUNIT DAD3"/>
    <property type="match status" value="1"/>
</dbReference>
<gene>
    <name evidence="18" type="ORF">EX30DRAFT_309074</name>
</gene>
<evidence type="ECO:0000256" key="14">
    <source>
        <dbReference type="ARBA" id="ARBA00023306"/>
    </source>
</evidence>
<dbReference type="PANTHER" id="PTHR28017:SF1">
    <property type="entry name" value="DASH COMPLEX SUBUNIT DAD3"/>
    <property type="match status" value="1"/>
</dbReference>
<evidence type="ECO:0000256" key="3">
    <source>
        <dbReference type="ARBA" id="ARBA00004629"/>
    </source>
</evidence>
<evidence type="ECO:0000256" key="2">
    <source>
        <dbReference type="ARBA" id="ARBA00004186"/>
    </source>
</evidence>
<evidence type="ECO:0000256" key="7">
    <source>
        <dbReference type="ARBA" id="ARBA00022618"/>
    </source>
</evidence>
<dbReference type="GO" id="GO:0042729">
    <property type="term" value="C:DASH complex"/>
    <property type="evidence" value="ECO:0007669"/>
    <property type="project" value="InterPro"/>
</dbReference>
<dbReference type="Proteomes" id="UP000298138">
    <property type="component" value="Unassembled WGS sequence"/>
</dbReference>
<keyword evidence="8" id="KW-0493">Microtubule</keyword>
<evidence type="ECO:0000256" key="8">
    <source>
        <dbReference type="ARBA" id="ARBA00022701"/>
    </source>
</evidence>
<keyword evidence="19" id="KW-1185">Reference proteome</keyword>
<evidence type="ECO:0000256" key="13">
    <source>
        <dbReference type="ARBA" id="ARBA00023242"/>
    </source>
</evidence>
<proteinExistence type="inferred from homology"/>
<evidence type="ECO:0000256" key="16">
    <source>
        <dbReference type="ARBA" id="ARBA00044179"/>
    </source>
</evidence>
<accession>A0A4S2MPY4</accession>
<dbReference type="AlphaFoldDB" id="A0A4S2MPY4"/>